<dbReference type="InterPro" id="IPR032770">
    <property type="entry name" value="DUF4537"/>
</dbReference>
<evidence type="ECO:0000256" key="2">
    <source>
        <dbReference type="SAM" id="MobiDB-lite"/>
    </source>
</evidence>
<keyword evidence="1" id="KW-0175">Coiled coil</keyword>
<dbReference type="Gene3D" id="2.30.30.140">
    <property type="match status" value="1"/>
</dbReference>
<dbReference type="OrthoDB" id="6241467at2759"/>
<feature type="compositionally biased region" description="Basic and acidic residues" evidence="2">
    <location>
        <begin position="415"/>
        <end position="437"/>
    </location>
</feature>
<protein>
    <submittedName>
        <fullName evidence="3">Uncharacterized protein</fullName>
    </submittedName>
</protein>
<gene>
    <name evidence="3" type="ORF">PACLA_8A080759</name>
</gene>
<dbReference type="AlphaFoldDB" id="A0A6S7IA86"/>
<dbReference type="PANTHER" id="PTHR14343:SF5">
    <property type="entry name" value="DUF4537 DOMAIN-CONTAINING PROTEIN"/>
    <property type="match status" value="1"/>
</dbReference>
<feature type="compositionally biased region" description="Basic and acidic residues" evidence="2">
    <location>
        <begin position="291"/>
        <end position="304"/>
    </location>
</feature>
<feature type="coiled-coil region" evidence="1">
    <location>
        <begin position="317"/>
        <end position="344"/>
    </location>
</feature>
<feature type="region of interest" description="Disordered" evidence="2">
    <location>
        <begin position="284"/>
        <end position="308"/>
    </location>
</feature>
<feature type="compositionally biased region" description="Basic and acidic residues" evidence="2">
    <location>
        <begin position="526"/>
        <end position="554"/>
    </location>
</feature>
<dbReference type="Proteomes" id="UP001152795">
    <property type="component" value="Unassembled WGS sequence"/>
</dbReference>
<evidence type="ECO:0000313" key="3">
    <source>
        <dbReference type="EMBL" id="CAB4012950.1"/>
    </source>
</evidence>
<dbReference type="Pfam" id="PF15057">
    <property type="entry name" value="DUF4537"/>
    <property type="match status" value="1"/>
</dbReference>
<dbReference type="PANTHER" id="PTHR14343">
    <property type="entry name" value="VWFA DOMAIN-CONTAINING PROTEIN"/>
    <property type="match status" value="1"/>
</dbReference>
<sequence>MLCTVPVHSVYLKGTYSDPAACEFLRNLAEQTRGSFHIVKLSEYLGKVEQVLPIYTSTSKRYENDVPAQIESKPYIDLNTPPSSSYLSRNYDTPGIRNAVLDNSHTTKFDSTVLDYADALIKARGLAQSAGIRCSSTPLASSVMKGVKVLARLDRDGLYYLGQVKEQGSNDSFVIKFESCPGLRKTAPQEMSVQNMIAYKDAFRLNISLGDKVLAPWQNDGRYGPGTVLDGCERRDTQVEGEDDGELLVTFFNGKTVSLKRGIAIRVPEKKFNRISLDIQLPESQRRKQRLRQETRSATHEDCSRPTPKTVWELEERHELQLENEKLKQKIDEQIKENTNLIQRLHSVIAEEDMTATYSEASQVDVGRYDKQYDLSFTPRFSLGKERVLLKSDNNIEKPKPWRYSSAGAPAKQPRFRETVLKKPREPGEKSTERPTHEEYQTVAGVSFPAGTDRKFGEKRQKWHPYRQFGDGKKKSKENISAIWERKYLKHSEYQDASGVKFPSATDKKFRRSLDPNWSPDTALRNAERSRNWEDGLGHGDDKKNARYANKLEHMRSNKRRYFKDIEDKVAVEEGREEKRIQFRR</sequence>
<reference evidence="3" key="1">
    <citation type="submission" date="2020-04" db="EMBL/GenBank/DDBJ databases">
        <authorList>
            <person name="Alioto T."/>
            <person name="Alioto T."/>
            <person name="Gomez Garrido J."/>
        </authorList>
    </citation>
    <scope>NUCLEOTIDE SEQUENCE</scope>
    <source>
        <strain evidence="3">A484AB</strain>
    </source>
</reference>
<evidence type="ECO:0000256" key="1">
    <source>
        <dbReference type="SAM" id="Coils"/>
    </source>
</evidence>
<proteinExistence type="predicted"/>
<evidence type="ECO:0000313" key="4">
    <source>
        <dbReference type="Proteomes" id="UP001152795"/>
    </source>
</evidence>
<dbReference type="EMBL" id="CACRXK020007694">
    <property type="protein sequence ID" value="CAB4012950.1"/>
    <property type="molecule type" value="Genomic_DNA"/>
</dbReference>
<keyword evidence="4" id="KW-1185">Reference proteome</keyword>
<feature type="region of interest" description="Disordered" evidence="2">
    <location>
        <begin position="510"/>
        <end position="554"/>
    </location>
</feature>
<organism evidence="3 4">
    <name type="scientific">Paramuricea clavata</name>
    <name type="common">Red gorgonian</name>
    <name type="synonym">Violescent sea-whip</name>
    <dbReference type="NCBI Taxonomy" id="317549"/>
    <lineage>
        <taxon>Eukaryota</taxon>
        <taxon>Metazoa</taxon>
        <taxon>Cnidaria</taxon>
        <taxon>Anthozoa</taxon>
        <taxon>Octocorallia</taxon>
        <taxon>Malacalcyonacea</taxon>
        <taxon>Plexauridae</taxon>
        <taxon>Paramuricea</taxon>
    </lineage>
</organism>
<feature type="region of interest" description="Disordered" evidence="2">
    <location>
        <begin position="399"/>
        <end position="437"/>
    </location>
</feature>
<accession>A0A6S7IA86</accession>
<name>A0A6S7IA86_PARCT</name>
<comment type="caution">
    <text evidence="3">The sequence shown here is derived from an EMBL/GenBank/DDBJ whole genome shotgun (WGS) entry which is preliminary data.</text>
</comment>